<dbReference type="Proteomes" id="UP001498398">
    <property type="component" value="Unassembled WGS sequence"/>
</dbReference>
<protein>
    <submittedName>
        <fullName evidence="2">Uncharacterized protein</fullName>
    </submittedName>
</protein>
<dbReference type="EMBL" id="JBANRG010000055">
    <property type="protein sequence ID" value="KAK7443176.1"/>
    <property type="molecule type" value="Genomic_DNA"/>
</dbReference>
<feature type="region of interest" description="Disordered" evidence="1">
    <location>
        <begin position="69"/>
        <end position="151"/>
    </location>
</feature>
<name>A0ABR1IWQ8_9AGAR</name>
<proteinExistence type="predicted"/>
<evidence type="ECO:0000256" key="1">
    <source>
        <dbReference type="SAM" id="MobiDB-lite"/>
    </source>
</evidence>
<feature type="compositionally biased region" description="Low complexity" evidence="1">
    <location>
        <begin position="84"/>
        <end position="114"/>
    </location>
</feature>
<comment type="caution">
    <text evidence="2">The sequence shown here is derived from an EMBL/GenBank/DDBJ whole genome shotgun (WGS) entry which is preliminary data.</text>
</comment>
<evidence type="ECO:0000313" key="3">
    <source>
        <dbReference type="Proteomes" id="UP001498398"/>
    </source>
</evidence>
<evidence type="ECO:0000313" key="2">
    <source>
        <dbReference type="EMBL" id="KAK7443176.1"/>
    </source>
</evidence>
<sequence length="186" mass="20671">MAGKRGRPRKYFTPEEKKAARKRIDGKYYRIKGKALRQRKKEEKLKQMQSLETNVVSTSADLIPTEISPIASNSLCPSPPPTEPAALSSSLPPSSPQPSSLVSSSDSSLQLSSPFRPGPWTKRTVLKPIRRGDKPPVKRTRSPSPNYPIRFFGPLPNRKRCKFVICDSDSEDNTLPMASSVENSPH</sequence>
<reference evidence="2 3" key="1">
    <citation type="submission" date="2024-01" db="EMBL/GenBank/DDBJ databases">
        <title>A draft genome for the cacao thread blight pathogen Marasmiellus scandens.</title>
        <authorList>
            <person name="Baruah I.K."/>
            <person name="Leung J."/>
            <person name="Bukari Y."/>
            <person name="Amoako-Attah I."/>
            <person name="Meinhardt L.W."/>
            <person name="Bailey B.A."/>
            <person name="Cohen S.P."/>
        </authorList>
    </citation>
    <scope>NUCLEOTIDE SEQUENCE [LARGE SCALE GENOMIC DNA]</scope>
    <source>
        <strain evidence="2 3">GH-19</strain>
    </source>
</reference>
<gene>
    <name evidence="2" type="ORF">VKT23_015774</name>
</gene>
<organism evidence="2 3">
    <name type="scientific">Marasmiellus scandens</name>
    <dbReference type="NCBI Taxonomy" id="2682957"/>
    <lineage>
        <taxon>Eukaryota</taxon>
        <taxon>Fungi</taxon>
        <taxon>Dikarya</taxon>
        <taxon>Basidiomycota</taxon>
        <taxon>Agaricomycotina</taxon>
        <taxon>Agaricomycetes</taxon>
        <taxon>Agaricomycetidae</taxon>
        <taxon>Agaricales</taxon>
        <taxon>Marasmiineae</taxon>
        <taxon>Omphalotaceae</taxon>
        <taxon>Marasmiellus</taxon>
    </lineage>
</organism>
<accession>A0ABR1IWQ8</accession>
<keyword evidence="3" id="KW-1185">Reference proteome</keyword>